<evidence type="ECO:0000256" key="1">
    <source>
        <dbReference type="SAM" id="MobiDB-lite"/>
    </source>
</evidence>
<name>A0A117LGE8_9CHLR</name>
<sequence length="131" mass="14276">MASTEERMRILMMIQEGKISAAEGARLIEALDELSEPTPAPPPAPSGVSSGRKPRYMHVLITDTDTGKTRVNVRLPVSLINSGIRMGARFAPEIEGLSMEDLNAWLNSGEIGQIVDVFDGEDGEHIEVFLE</sequence>
<evidence type="ECO:0000259" key="2">
    <source>
        <dbReference type="Pfam" id="PF22746"/>
    </source>
</evidence>
<organism evidence="3 4">
    <name type="scientific">Anaerolinea thermophila</name>
    <dbReference type="NCBI Taxonomy" id="167964"/>
    <lineage>
        <taxon>Bacteria</taxon>
        <taxon>Bacillati</taxon>
        <taxon>Chloroflexota</taxon>
        <taxon>Anaerolineae</taxon>
        <taxon>Anaerolineales</taxon>
        <taxon>Anaerolineaceae</taxon>
        <taxon>Anaerolinea</taxon>
    </lineage>
</organism>
<evidence type="ECO:0000313" key="3">
    <source>
        <dbReference type="EMBL" id="KUK45733.1"/>
    </source>
</evidence>
<protein>
    <recommendedName>
        <fullName evidence="2">YvlB/LiaX N-terminal domain-containing protein</fullName>
    </recommendedName>
</protein>
<dbReference type="Pfam" id="PF22746">
    <property type="entry name" value="SHOCT-like_DUF2089-C"/>
    <property type="match status" value="1"/>
</dbReference>
<accession>A0A117LGE8</accession>
<dbReference type="InterPro" id="IPR053959">
    <property type="entry name" value="YvlB/LiaX_N"/>
</dbReference>
<dbReference type="EMBL" id="LGFU01000172">
    <property type="protein sequence ID" value="KUK45733.1"/>
    <property type="molecule type" value="Genomic_DNA"/>
</dbReference>
<feature type="domain" description="YvlB/LiaX N-terminal" evidence="2">
    <location>
        <begin position="5"/>
        <end position="33"/>
    </location>
</feature>
<proteinExistence type="predicted"/>
<dbReference type="AlphaFoldDB" id="A0A117LGE8"/>
<comment type="caution">
    <text evidence="3">The sequence shown here is derived from an EMBL/GenBank/DDBJ whole genome shotgun (WGS) entry which is preliminary data.</text>
</comment>
<reference evidence="3 4" key="1">
    <citation type="journal article" date="2015" name="MBio">
        <title>Genome-Resolved Metagenomic Analysis Reveals Roles for Candidate Phyla and Other Microbial Community Members in Biogeochemical Transformations in Oil Reservoirs.</title>
        <authorList>
            <person name="Hu P."/>
            <person name="Tom L."/>
            <person name="Singh A."/>
            <person name="Thomas B.C."/>
            <person name="Baker B.J."/>
            <person name="Piceno Y.M."/>
            <person name="Andersen G.L."/>
            <person name="Banfield J.F."/>
        </authorList>
    </citation>
    <scope>NUCLEOTIDE SEQUENCE [LARGE SCALE GENOMIC DNA]</scope>
    <source>
        <strain evidence="3">46_16</strain>
    </source>
</reference>
<feature type="region of interest" description="Disordered" evidence="1">
    <location>
        <begin position="32"/>
        <end position="54"/>
    </location>
</feature>
<dbReference type="Proteomes" id="UP000064249">
    <property type="component" value="Unassembled WGS sequence"/>
</dbReference>
<gene>
    <name evidence="3" type="ORF">XD73_1395</name>
</gene>
<evidence type="ECO:0000313" key="4">
    <source>
        <dbReference type="Proteomes" id="UP000064249"/>
    </source>
</evidence>